<dbReference type="Proteomes" id="UP000076603">
    <property type="component" value="Unassembled WGS sequence"/>
</dbReference>
<dbReference type="EMBL" id="LWAE01000007">
    <property type="protein sequence ID" value="KZL89829.1"/>
    <property type="molecule type" value="Genomic_DNA"/>
</dbReference>
<gene>
    <name evidence="1" type="ORF">CLMAG_48390</name>
</gene>
<sequence length="29" mass="3443">MIFGVYYKKSNILTKGEDNLLNSHIRKIF</sequence>
<keyword evidence="2" id="KW-1185">Reference proteome</keyword>
<reference evidence="1 2" key="1">
    <citation type="submission" date="2016-04" db="EMBL/GenBank/DDBJ databases">
        <title>Genome sequence of Clostridium magnum DSM 2767.</title>
        <authorList>
            <person name="Poehlein A."/>
            <person name="Uhlig R."/>
            <person name="Fischer R."/>
            <person name="Bahl H."/>
            <person name="Daniel R."/>
        </authorList>
    </citation>
    <scope>NUCLEOTIDE SEQUENCE [LARGE SCALE GENOMIC DNA]</scope>
    <source>
        <strain evidence="1 2">DSM 2767</strain>
    </source>
</reference>
<organism evidence="1 2">
    <name type="scientific">Clostridium magnum DSM 2767</name>
    <dbReference type="NCBI Taxonomy" id="1121326"/>
    <lineage>
        <taxon>Bacteria</taxon>
        <taxon>Bacillati</taxon>
        <taxon>Bacillota</taxon>
        <taxon>Clostridia</taxon>
        <taxon>Eubacteriales</taxon>
        <taxon>Clostridiaceae</taxon>
        <taxon>Clostridium</taxon>
    </lineage>
</organism>
<name>A0A162RFK5_9CLOT</name>
<comment type="caution">
    <text evidence="1">The sequence shown here is derived from an EMBL/GenBank/DDBJ whole genome shotgun (WGS) entry which is preliminary data.</text>
</comment>
<dbReference type="STRING" id="1121326.CLMAG_48390"/>
<evidence type="ECO:0000313" key="1">
    <source>
        <dbReference type="EMBL" id="KZL89829.1"/>
    </source>
</evidence>
<evidence type="ECO:0000313" key="2">
    <source>
        <dbReference type="Proteomes" id="UP000076603"/>
    </source>
</evidence>
<protein>
    <submittedName>
        <fullName evidence="1">Uncharacterized protein</fullName>
    </submittedName>
</protein>
<accession>A0A162RFK5</accession>
<dbReference type="AlphaFoldDB" id="A0A162RFK5"/>
<dbReference type="PATRIC" id="fig|1121326.3.peg.4900"/>
<proteinExistence type="predicted"/>